<reference evidence="2" key="1">
    <citation type="submission" date="2023-07" db="EMBL/GenBank/DDBJ databases">
        <title>A chromosome-level genome assembly of Lolium multiflorum.</title>
        <authorList>
            <person name="Chen Y."/>
            <person name="Copetti D."/>
            <person name="Kolliker R."/>
            <person name="Studer B."/>
        </authorList>
    </citation>
    <scope>NUCLEOTIDE SEQUENCE</scope>
    <source>
        <strain evidence="2">02402/16</strain>
        <tissue evidence="2">Leaf</tissue>
    </source>
</reference>
<feature type="compositionally biased region" description="Polar residues" evidence="1">
    <location>
        <begin position="202"/>
        <end position="214"/>
    </location>
</feature>
<feature type="compositionally biased region" description="Basic and acidic residues" evidence="1">
    <location>
        <begin position="155"/>
        <end position="164"/>
    </location>
</feature>
<feature type="compositionally biased region" description="Low complexity" evidence="1">
    <location>
        <begin position="116"/>
        <end position="125"/>
    </location>
</feature>
<sequence>MTTVPGSLVWELVKKNNCFLIKQFGNSNIKVEYYFSDENLPTDEFIGHRFCYRKSGKDDSSQDPMTQPVSSPLSRQSLSTLTGFFLKNQEFRKMAKAVKNQKNRWCHFCRDKVLTGRAPSPAGRRPGPRREGHGRDGRERGRRRRSGGGVGLQEEEAKPRRPPDDLDGAVGVEEEELGEVAHEAFAGKGEATGWRALRGSLPTPSGSAPNSLSPGSCGRQRCAVGLLLEEDDSKFGPD</sequence>
<protein>
    <submittedName>
        <fullName evidence="2">Uncharacterized protein</fullName>
    </submittedName>
</protein>
<dbReference type="Proteomes" id="UP001231189">
    <property type="component" value="Unassembled WGS sequence"/>
</dbReference>
<dbReference type="EMBL" id="JAUUTY010000004">
    <property type="protein sequence ID" value="KAK1651472.1"/>
    <property type="molecule type" value="Genomic_DNA"/>
</dbReference>
<proteinExistence type="predicted"/>
<dbReference type="AlphaFoldDB" id="A0AAD8SG01"/>
<organism evidence="2 3">
    <name type="scientific">Lolium multiflorum</name>
    <name type="common">Italian ryegrass</name>
    <name type="synonym">Lolium perenne subsp. multiflorum</name>
    <dbReference type="NCBI Taxonomy" id="4521"/>
    <lineage>
        <taxon>Eukaryota</taxon>
        <taxon>Viridiplantae</taxon>
        <taxon>Streptophyta</taxon>
        <taxon>Embryophyta</taxon>
        <taxon>Tracheophyta</taxon>
        <taxon>Spermatophyta</taxon>
        <taxon>Magnoliopsida</taxon>
        <taxon>Liliopsida</taxon>
        <taxon>Poales</taxon>
        <taxon>Poaceae</taxon>
        <taxon>BOP clade</taxon>
        <taxon>Pooideae</taxon>
        <taxon>Poodae</taxon>
        <taxon>Poeae</taxon>
        <taxon>Poeae Chloroplast Group 2 (Poeae type)</taxon>
        <taxon>Loliodinae</taxon>
        <taxon>Loliinae</taxon>
        <taxon>Lolium</taxon>
    </lineage>
</organism>
<accession>A0AAD8SG01</accession>
<gene>
    <name evidence="2" type="ORF">QYE76_069277</name>
</gene>
<feature type="compositionally biased region" description="Basic and acidic residues" evidence="1">
    <location>
        <begin position="128"/>
        <end position="139"/>
    </location>
</feature>
<keyword evidence="3" id="KW-1185">Reference proteome</keyword>
<feature type="region of interest" description="Disordered" evidence="1">
    <location>
        <begin position="116"/>
        <end position="218"/>
    </location>
</feature>
<comment type="caution">
    <text evidence="2">The sequence shown here is derived from an EMBL/GenBank/DDBJ whole genome shotgun (WGS) entry which is preliminary data.</text>
</comment>
<evidence type="ECO:0000256" key="1">
    <source>
        <dbReference type="SAM" id="MobiDB-lite"/>
    </source>
</evidence>
<evidence type="ECO:0000313" key="3">
    <source>
        <dbReference type="Proteomes" id="UP001231189"/>
    </source>
</evidence>
<name>A0AAD8SG01_LOLMU</name>
<dbReference type="Gene3D" id="3.30.390.110">
    <property type="match status" value="1"/>
</dbReference>
<evidence type="ECO:0000313" key="2">
    <source>
        <dbReference type="EMBL" id="KAK1651472.1"/>
    </source>
</evidence>